<sequence>MNPYNVPNATGVPAPVDGSVQPAVPAQVVDLSKSAQGVYADAPANPYPQPVPAAQPVQAMPQPVQAMPQPVQAMPQPVQAMPQPQYSPQQLVYPQDGSQYYQGATQQAVFQAPPPEMNRGVPMSCAGVPDLSVGEAIVMLVLNIFLPGVGTMIGGCMNYGSCNCCIVIIGLIQLFATSLFFGYLWGIISGILAIVYARK</sequence>
<dbReference type="EMBL" id="LXWW01000129">
    <property type="protein sequence ID" value="OAO15607.1"/>
    <property type="molecule type" value="Genomic_DNA"/>
</dbReference>
<evidence type="ECO:0000256" key="1">
    <source>
        <dbReference type="SAM" id="Phobius"/>
    </source>
</evidence>
<accession>A0A196SHG6</accession>
<keyword evidence="3" id="KW-1185">Reference proteome</keyword>
<comment type="caution">
    <text evidence="2">The sequence shown here is derived from an EMBL/GenBank/DDBJ whole genome shotgun (WGS) entry which is preliminary data.</text>
</comment>
<organism evidence="2 3">
    <name type="scientific">Blastocystis sp. subtype 1 (strain ATCC 50177 / NandII)</name>
    <dbReference type="NCBI Taxonomy" id="478820"/>
    <lineage>
        <taxon>Eukaryota</taxon>
        <taxon>Sar</taxon>
        <taxon>Stramenopiles</taxon>
        <taxon>Bigyra</taxon>
        <taxon>Opalozoa</taxon>
        <taxon>Opalinata</taxon>
        <taxon>Blastocystidae</taxon>
        <taxon>Blastocystis</taxon>
    </lineage>
</organism>
<dbReference type="Proteomes" id="UP000078348">
    <property type="component" value="Unassembled WGS sequence"/>
</dbReference>
<feature type="transmembrane region" description="Helical" evidence="1">
    <location>
        <begin position="166"/>
        <end position="197"/>
    </location>
</feature>
<keyword evidence="1" id="KW-0812">Transmembrane</keyword>
<evidence type="ECO:0000313" key="3">
    <source>
        <dbReference type="Proteomes" id="UP000078348"/>
    </source>
</evidence>
<proteinExistence type="predicted"/>
<keyword evidence="1" id="KW-1133">Transmembrane helix</keyword>
<reference evidence="2 3" key="1">
    <citation type="submission" date="2016-05" db="EMBL/GenBank/DDBJ databases">
        <title>Nuclear genome of Blastocystis sp. subtype 1 NandII.</title>
        <authorList>
            <person name="Gentekaki E."/>
            <person name="Curtis B."/>
            <person name="Stairs C."/>
            <person name="Eme L."/>
            <person name="Herman E."/>
            <person name="Klimes V."/>
            <person name="Arias M.C."/>
            <person name="Elias M."/>
            <person name="Hilliou F."/>
            <person name="Klute M."/>
            <person name="Malik S.-B."/>
            <person name="Pightling A."/>
            <person name="Rachubinski R."/>
            <person name="Salas D."/>
            <person name="Schlacht A."/>
            <person name="Suga H."/>
            <person name="Archibald J."/>
            <person name="Ball S.G."/>
            <person name="Clark G."/>
            <person name="Dacks J."/>
            <person name="Van Der Giezen M."/>
            <person name="Tsaousis A."/>
            <person name="Roger A."/>
        </authorList>
    </citation>
    <scope>NUCLEOTIDE SEQUENCE [LARGE SCALE GENOMIC DNA]</scope>
    <source>
        <strain evidence="3">ATCC 50177 / NandII</strain>
    </source>
</reference>
<evidence type="ECO:0000313" key="2">
    <source>
        <dbReference type="EMBL" id="OAO15607.1"/>
    </source>
</evidence>
<name>A0A196SHG6_BLAHN</name>
<protein>
    <submittedName>
        <fullName evidence="2">Uncharacterized protein</fullName>
    </submittedName>
</protein>
<dbReference type="AlphaFoldDB" id="A0A196SHG6"/>
<gene>
    <name evidence="2" type="ORF">AV274_2681</name>
</gene>
<keyword evidence="1" id="KW-0472">Membrane</keyword>
<dbReference type="OrthoDB" id="361532at2759"/>